<dbReference type="Proteomes" id="UP000288805">
    <property type="component" value="Unassembled WGS sequence"/>
</dbReference>
<evidence type="ECO:0000256" key="4">
    <source>
        <dbReference type="ARBA" id="ARBA00023136"/>
    </source>
</evidence>
<dbReference type="GO" id="GO:0022857">
    <property type="term" value="F:transmembrane transporter activity"/>
    <property type="evidence" value="ECO:0007669"/>
    <property type="project" value="InterPro"/>
</dbReference>
<comment type="caution">
    <text evidence="6">The sequence shown here is derived from an EMBL/GenBank/DDBJ whole genome shotgun (WGS) entry which is preliminary data.</text>
</comment>
<keyword evidence="3 5" id="KW-1133">Transmembrane helix</keyword>
<dbReference type="PANTHER" id="PTHR31218">
    <property type="entry name" value="WAT1-RELATED PROTEIN"/>
    <property type="match status" value="1"/>
</dbReference>
<reference evidence="6 7" key="1">
    <citation type="journal article" date="2018" name="PLoS Genet.">
        <title>Population sequencing reveals clonal diversity and ancestral inbreeding in the grapevine cultivar Chardonnay.</title>
        <authorList>
            <person name="Roach M.J."/>
            <person name="Johnson D.L."/>
            <person name="Bohlmann J."/>
            <person name="van Vuuren H.J."/>
            <person name="Jones S.J."/>
            <person name="Pretorius I.S."/>
            <person name="Schmidt S.A."/>
            <person name="Borneman A.R."/>
        </authorList>
    </citation>
    <scope>NUCLEOTIDE SEQUENCE [LARGE SCALE GENOMIC DNA]</scope>
    <source>
        <strain evidence="7">cv. Chardonnay</strain>
        <tissue evidence="6">Leaf</tissue>
    </source>
</reference>
<feature type="transmembrane region" description="Helical" evidence="5">
    <location>
        <begin position="30"/>
        <end position="50"/>
    </location>
</feature>
<dbReference type="SUPFAM" id="SSF103481">
    <property type="entry name" value="Multidrug resistance efflux transporter EmrE"/>
    <property type="match status" value="1"/>
</dbReference>
<evidence type="ECO:0000313" key="7">
    <source>
        <dbReference type="Proteomes" id="UP000288805"/>
    </source>
</evidence>
<dbReference type="GO" id="GO:0016020">
    <property type="term" value="C:membrane"/>
    <property type="evidence" value="ECO:0007669"/>
    <property type="project" value="InterPro"/>
</dbReference>
<organism evidence="6 7">
    <name type="scientific">Vitis vinifera</name>
    <name type="common">Grape</name>
    <dbReference type="NCBI Taxonomy" id="29760"/>
    <lineage>
        <taxon>Eukaryota</taxon>
        <taxon>Viridiplantae</taxon>
        <taxon>Streptophyta</taxon>
        <taxon>Embryophyta</taxon>
        <taxon>Tracheophyta</taxon>
        <taxon>Spermatophyta</taxon>
        <taxon>Magnoliopsida</taxon>
        <taxon>eudicotyledons</taxon>
        <taxon>Gunneridae</taxon>
        <taxon>Pentapetalae</taxon>
        <taxon>rosids</taxon>
        <taxon>Vitales</taxon>
        <taxon>Vitaceae</taxon>
        <taxon>Viteae</taxon>
        <taxon>Vitis</taxon>
    </lineage>
</organism>
<dbReference type="InterPro" id="IPR037185">
    <property type="entry name" value="EmrE-like"/>
</dbReference>
<evidence type="ECO:0000256" key="1">
    <source>
        <dbReference type="ARBA" id="ARBA00004141"/>
    </source>
</evidence>
<proteinExistence type="predicted"/>
<evidence type="ECO:0000256" key="3">
    <source>
        <dbReference type="ARBA" id="ARBA00022989"/>
    </source>
</evidence>
<keyword evidence="4 5" id="KW-0472">Membrane</keyword>
<gene>
    <name evidence="6" type="primary">VvCHDh000410_2</name>
    <name evidence="6" type="ORF">CK203_098317</name>
</gene>
<evidence type="ECO:0000313" key="6">
    <source>
        <dbReference type="EMBL" id="RVW42642.1"/>
    </source>
</evidence>
<dbReference type="InterPro" id="IPR030184">
    <property type="entry name" value="WAT1-related"/>
</dbReference>
<comment type="subcellular location">
    <subcellularLocation>
        <location evidence="1">Membrane</location>
        <topology evidence="1">Multi-pass membrane protein</topology>
    </subcellularLocation>
</comment>
<sequence length="102" mass="11739">MQRSIHYKGNYDLWSYNFCSNVGNPKKDPVFVTAFRPLSTILVTLMGLVILRDALFLGSIVGTIMIIFGLYTTLWGKRKEKEKKLMENTNFEQGTESKLENQ</sequence>
<dbReference type="AlphaFoldDB" id="A0A438E4Q2"/>
<accession>A0A438E4Q2</accession>
<protein>
    <submittedName>
        <fullName evidence="6">WAT1-related protein</fullName>
    </submittedName>
</protein>
<feature type="transmembrane region" description="Helical" evidence="5">
    <location>
        <begin position="56"/>
        <end position="76"/>
    </location>
</feature>
<keyword evidence="2 5" id="KW-0812">Transmembrane</keyword>
<name>A0A438E4Q2_VITVI</name>
<evidence type="ECO:0000256" key="5">
    <source>
        <dbReference type="SAM" id="Phobius"/>
    </source>
</evidence>
<dbReference type="EMBL" id="QGNW01001397">
    <property type="protein sequence ID" value="RVW42642.1"/>
    <property type="molecule type" value="Genomic_DNA"/>
</dbReference>
<evidence type="ECO:0000256" key="2">
    <source>
        <dbReference type="ARBA" id="ARBA00022692"/>
    </source>
</evidence>